<sequence length="297" mass="33817">MKATKTSILLFFIIIAACIAFTLMQASFDTAPLVKAGVITACSIVVTFLFSLITGDYSWTDRLWSTLPVALAWMYAFSAGLNAPAVTVSVLITLWGARLTFNFARRGGYSGEEDYRWTILRERINNPVLWLIFNFLFIACYQQLLFIAFTSPLVLLVEPSNPTFTPLSFAAILMFALCLGIETLADQQQYTFQQAKYNLLPRVEEHAEDYERGFRTSGLFRFSRHPNYFGELGVWFSIYLFCVSFSQSILHYTLIGPLLLTLLFIGSTIFTESITKSKYPAYQAYQQKVPPILLKFW</sequence>
<gene>
    <name evidence="2" type="ORF">SDC9_102315</name>
</gene>
<protein>
    <recommendedName>
        <fullName evidence="3">Steroid 5-alpha reductase C-terminal domain-containing protein</fullName>
    </recommendedName>
</protein>
<evidence type="ECO:0008006" key="3">
    <source>
        <dbReference type="Google" id="ProtNLM"/>
    </source>
</evidence>
<dbReference type="PROSITE" id="PS50244">
    <property type="entry name" value="S5A_REDUCTASE"/>
    <property type="match status" value="1"/>
</dbReference>
<feature type="transmembrane region" description="Helical" evidence="1">
    <location>
        <begin position="36"/>
        <end position="53"/>
    </location>
</feature>
<dbReference type="GO" id="GO:0016020">
    <property type="term" value="C:membrane"/>
    <property type="evidence" value="ECO:0007669"/>
    <property type="project" value="TreeGrafter"/>
</dbReference>
<dbReference type="PROSITE" id="PS51257">
    <property type="entry name" value="PROKAR_LIPOPROTEIN"/>
    <property type="match status" value="1"/>
</dbReference>
<organism evidence="2">
    <name type="scientific">bioreactor metagenome</name>
    <dbReference type="NCBI Taxonomy" id="1076179"/>
    <lineage>
        <taxon>unclassified sequences</taxon>
        <taxon>metagenomes</taxon>
        <taxon>ecological metagenomes</taxon>
    </lineage>
</organism>
<feature type="transmembrane region" description="Helical" evidence="1">
    <location>
        <begin position="167"/>
        <end position="185"/>
    </location>
</feature>
<dbReference type="EMBL" id="VSSQ01015310">
    <property type="protein sequence ID" value="MPM55518.1"/>
    <property type="molecule type" value="Genomic_DNA"/>
</dbReference>
<accession>A0A645ARX8</accession>
<keyword evidence="1" id="KW-0472">Membrane</keyword>
<feature type="transmembrane region" description="Helical" evidence="1">
    <location>
        <begin position="252"/>
        <end position="270"/>
    </location>
</feature>
<dbReference type="AlphaFoldDB" id="A0A645ARX8"/>
<feature type="transmembrane region" description="Helical" evidence="1">
    <location>
        <begin position="73"/>
        <end position="97"/>
    </location>
</feature>
<name>A0A645ARX8_9ZZZZ</name>
<dbReference type="Gene3D" id="1.20.120.1630">
    <property type="match status" value="1"/>
</dbReference>
<feature type="transmembrane region" description="Helical" evidence="1">
    <location>
        <begin position="6"/>
        <end position="24"/>
    </location>
</feature>
<dbReference type="PANTHER" id="PTHR32251:SF23">
    <property type="entry name" value="3-OXO-5-ALPHA-STEROID 4-DEHYDROGENASE (DUF1295)"/>
    <property type="match status" value="1"/>
</dbReference>
<evidence type="ECO:0000313" key="2">
    <source>
        <dbReference type="EMBL" id="MPM55518.1"/>
    </source>
</evidence>
<evidence type="ECO:0000256" key="1">
    <source>
        <dbReference type="SAM" id="Phobius"/>
    </source>
</evidence>
<comment type="caution">
    <text evidence="2">The sequence shown here is derived from an EMBL/GenBank/DDBJ whole genome shotgun (WGS) entry which is preliminary data.</text>
</comment>
<dbReference type="PANTHER" id="PTHR32251">
    <property type="entry name" value="3-OXO-5-ALPHA-STEROID 4-DEHYDROGENASE"/>
    <property type="match status" value="1"/>
</dbReference>
<proteinExistence type="predicted"/>
<keyword evidence="1" id="KW-1133">Transmembrane helix</keyword>
<dbReference type="InterPro" id="IPR010721">
    <property type="entry name" value="UstE-like"/>
</dbReference>
<dbReference type="Pfam" id="PF06966">
    <property type="entry name" value="DUF1295"/>
    <property type="match status" value="1"/>
</dbReference>
<reference evidence="2" key="1">
    <citation type="submission" date="2019-08" db="EMBL/GenBank/DDBJ databases">
        <authorList>
            <person name="Kucharzyk K."/>
            <person name="Murdoch R.W."/>
            <person name="Higgins S."/>
            <person name="Loffler F."/>
        </authorList>
    </citation>
    <scope>NUCLEOTIDE SEQUENCE</scope>
</reference>
<keyword evidence="1" id="KW-0812">Transmembrane</keyword>
<feature type="transmembrane region" description="Helical" evidence="1">
    <location>
        <begin position="128"/>
        <end position="155"/>
    </location>
</feature>